<name>A0AB39YQ60_9MICC</name>
<dbReference type="RefSeq" id="WP_369745705.1">
    <property type="nucleotide sequence ID" value="NZ_CP165735.1"/>
</dbReference>
<evidence type="ECO:0000256" key="1">
    <source>
        <dbReference type="SAM" id="MobiDB-lite"/>
    </source>
</evidence>
<dbReference type="Gene3D" id="1.10.3020.10">
    <property type="entry name" value="alpha-amino acid ester hydrolase ( Helical cap domain)"/>
    <property type="match status" value="1"/>
</dbReference>
<dbReference type="AlphaFoldDB" id="A0AB39YQ60"/>
<dbReference type="InterPro" id="IPR005674">
    <property type="entry name" value="CocE/Ser_esterase"/>
</dbReference>
<dbReference type="Gene3D" id="3.40.50.1820">
    <property type="entry name" value="alpha/beta hydrolase"/>
    <property type="match status" value="2"/>
</dbReference>
<evidence type="ECO:0000259" key="2">
    <source>
        <dbReference type="Pfam" id="PF02129"/>
    </source>
</evidence>
<protein>
    <submittedName>
        <fullName evidence="3">CocE/NonD family hydrolase</fullName>
    </submittedName>
</protein>
<feature type="region of interest" description="Disordered" evidence="1">
    <location>
        <begin position="324"/>
        <end position="369"/>
    </location>
</feature>
<dbReference type="Pfam" id="PF02129">
    <property type="entry name" value="Peptidase_S15"/>
    <property type="match status" value="1"/>
</dbReference>
<dbReference type="InterPro" id="IPR029058">
    <property type="entry name" value="AB_hydrolase_fold"/>
</dbReference>
<dbReference type="EMBL" id="CP165735">
    <property type="protein sequence ID" value="XDV71756.1"/>
    <property type="molecule type" value="Genomic_DNA"/>
</dbReference>
<proteinExistence type="predicted"/>
<dbReference type="InterPro" id="IPR000383">
    <property type="entry name" value="Xaa-Pro-like_dom"/>
</dbReference>
<dbReference type="GO" id="GO:0016787">
    <property type="term" value="F:hydrolase activity"/>
    <property type="evidence" value="ECO:0007669"/>
    <property type="project" value="UniProtKB-KW"/>
</dbReference>
<evidence type="ECO:0000313" key="3">
    <source>
        <dbReference type="EMBL" id="XDV71756.1"/>
    </source>
</evidence>
<keyword evidence="3" id="KW-0378">Hydrolase</keyword>
<accession>A0AB39YQ60</accession>
<dbReference type="SUPFAM" id="SSF53474">
    <property type="entry name" value="alpha/beta-Hydrolases"/>
    <property type="match status" value="1"/>
</dbReference>
<dbReference type="NCBIfam" id="TIGR00976">
    <property type="entry name" value="CocE_NonD"/>
    <property type="match status" value="1"/>
</dbReference>
<feature type="domain" description="Xaa-Pro dipeptidyl-peptidase-like" evidence="2">
    <location>
        <begin position="16"/>
        <end position="120"/>
    </location>
</feature>
<reference evidence="3" key="1">
    <citation type="submission" date="2024-07" db="EMBL/GenBank/DDBJ databases">
        <authorList>
            <person name="Li J."/>
            <person name="Wei H."/>
            <person name="Ma J."/>
        </authorList>
    </citation>
    <scope>NUCLEOTIDE SEQUENCE</scope>
    <source>
        <strain evidence="3">AMU7</strain>
    </source>
</reference>
<organism evidence="3">
    <name type="scientific">Paenarthrobacter sp. AMU7</name>
    <dbReference type="NCBI Taxonomy" id="3162492"/>
    <lineage>
        <taxon>Bacteria</taxon>
        <taxon>Bacillati</taxon>
        <taxon>Actinomycetota</taxon>
        <taxon>Actinomycetes</taxon>
        <taxon>Micrococcales</taxon>
        <taxon>Micrococcaceae</taxon>
        <taxon>Paenarthrobacter</taxon>
    </lineage>
</organism>
<gene>
    <name evidence="3" type="ORF">ABQM86_00760</name>
</gene>
<sequence>MRPATAPDHLDITADDGVRLTADHYRAPAEGEAQGAVLIRTPYGRTQYAAQAHAWCRAGYDVVVQDVRGRYGSAGAWNPYDKEGADGAATVRYLAGNGLLRGPLILAGASYDAHCAVEAARVLEKERAPEETRRPVAAAPKPLAVVAMVPALGLCETAREPDGTPRLRDRIGWWHQHGFGKESRHPLPAAELRRIYRQAEERGMDWMIHNLMDDATYGPGSTAGWKRLWDATPADLHALYGQLNTPLLMISGQRDFFVAEAANLVRAWGSAAPRTLVETLWGPWGHRLANDLGAGAAAALRQQGGLMARIKDFLAAASAWDPTGAQPGPLGDRRPPVLQWQPGDQPHTWHWAPATPETLPHHLNNHGES</sequence>